<dbReference type="EMBL" id="FRAE01000008">
    <property type="protein sequence ID" value="SHJ60506.1"/>
    <property type="molecule type" value="Genomic_DNA"/>
</dbReference>
<dbReference type="RefSeq" id="WP_072886803.1">
    <property type="nucleotide sequence ID" value="NZ_FRAE01000008.1"/>
</dbReference>
<dbReference type="InterPro" id="IPR014199">
    <property type="entry name" value="Spore_YtxC"/>
</dbReference>
<dbReference type="Pfam" id="PF08812">
    <property type="entry name" value="YtxC"/>
    <property type="match status" value="1"/>
</dbReference>
<organism evidence="1 2">
    <name type="scientific">Tepidibacter formicigenes DSM 15518</name>
    <dbReference type="NCBI Taxonomy" id="1123349"/>
    <lineage>
        <taxon>Bacteria</taxon>
        <taxon>Bacillati</taxon>
        <taxon>Bacillota</taxon>
        <taxon>Clostridia</taxon>
        <taxon>Peptostreptococcales</taxon>
        <taxon>Peptostreptococcaceae</taxon>
        <taxon>Tepidibacter</taxon>
    </lineage>
</organism>
<gene>
    <name evidence="1" type="ORF">SAMN02744037_00412</name>
</gene>
<evidence type="ECO:0000313" key="1">
    <source>
        <dbReference type="EMBL" id="SHJ60506.1"/>
    </source>
</evidence>
<evidence type="ECO:0000313" key="2">
    <source>
        <dbReference type="Proteomes" id="UP000242497"/>
    </source>
</evidence>
<proteinExistence type="predicted"/>
<dbReference type="STRING" id="1123349.SAMN02744037_00412"/>
<dbReference type="AlphaFoldDB" id="A0A1M6KNP3"/>
<protein>
    <submittedName>
        <fullName evidence="1">Putative sporulation protein YtxC</fullName>
    </submittedName>
</protein>
<accession>A0A1M6KNP3</accession>
<sequence>MEQISLGITGDYKDLAIKLADSIKVSKKVKNMDDILEIDIYMDDNKKEDIKIFICLELTNMIVNVVKNNILKKIVNKSYKDIYITELDDIYKYSLNLFNEKETFIREILFNRIYEYLASSDYININGFVKFRLRDFMDYIIQIKDRGLEEYLLQKDYSEFIELLKYFVDVQQEKVDILKLYIEREGTFRLCDKYDQDLENNYTKDIFNLALKENMNYEDFLISILITLCPKEIWIWDNLENNVSKEIIQTIKAIFEGRVKVNYRA</sequence>
<dbReference type="OrthoDB" id="2986513at2"/>
<dbReference type="Proteomes" id="UP000242497">
    <property type="component" value="Unassembled WGS sequence"/>
</dbReference>
<name>A0A1M6KNP3_9FIRM</name>
<keyword evidence="2" id="KW-1185">Reference proteome</keyword>
<reference evidence="2" key="1">
    <citation type="submission" date="2016-11" db="EMBL/GenBank/DDBJ databases">
        <authorList>
            <person name="Varghese N."/>
            <person name="Submissions S."/>
        </authorList>
    </citation>
    <scope>NUCLEOTIDE SEQUENCE [LARGE SCALE GENOMIC DNA]</scope>
    <source>
        <strain evidence="2">DSM 15518</strain>
    </source>
</reference>